<feature type="binding site" evidence="7">
    <location>
        <position position="114"/>
    </location>
    <ligand>
        <name>S-adenosyl-L-methionine</name>
        <dbReference type="ChEBI" id="CHEBI:59789"/>
    </ligand>
</feature>
<dbReference type="HAMAP" id="MF_01057">
    <property type="entry name" value="tRNA_methyltr_TrmB"/>
    <property type="match status" value="1"/>
</dbReference>
<gene>
    <name evidence="7 8" type="primary">trmB</name>
    <name evidence="8" type="ORF">EJO69_03675</name>
</gene>
<dbReference type="Gene3D" id="3.40.50.150">
    <property type="entry name" value="Vaccinia Virus protein VP39"/>
    <property type="match status" value="1"/>
</dbReference>
<dbReference type="UniPathway" id="UPA00989"/>
<evidence type="ECO:0000256" key="4">
    <source>
        <dbReference type="ARBA" id="ARBA00022679"/>
    </source>
</evidence>
<evidence type="ECO:0000256" key="3">
    <source>
        <dbReference type="ARBA" id="ARBA00022603"/>
    </source>
</evidence>
<dbReference type="InterPro" id="IPR055361">
    <property type="entry name" value="tRNA_methyltr_TrmB_bact"/>
</dbReference>
<dbReference type="PANTHER" id="PTHR23417">
    <property type="entry name" value="3-DEOXY-D-MANNO-OCTULOSONIC-ACID TRANSFERASE/TRNA GUANINE-N 7 - -METHYLTRANSFERASE"/>
    <property type="match status" value="1"/>
</dbReference>
<feature type="binding site" evidence="7">
    <location>
        <begin position="225"/>
        <end position="228"/>
    </location>
    <ligand>
        <name>substrate</name>
    </ligand>
</feature>
<accession>A0A3Q8WSV3</accession>
<comment type="caution">
    <text evidence="7">Lacks conserved residue(s) required for the propagation of feature annotation.</text>
</comment>
<comment type="catalytic activity">
    <reaction evidence="1 7">
        <text>guanosine(46) in tRNA + S-adenosyl-L-methionine = N(7)-methylguanosine(46) in tRNA + S-adenosyl-L-homocysteine</text>
        <dbReference type="Rhea" id="RHEA:42708"/>
        <dbReference type="Rhea" id="RHEA-COMP:10188"/>
        <dbReference type="Rhea" id="RHEA-COMP:10189"/>
        <dbReference type="ChEBI" id="CHEBI:57856"/>
        <dbReference type="ChEBI" id="CHEBI:59789"/>
        <dbReference type="ChEBI" id="CHEBI:74269"/>
        <dbReference type="ChEBI" id="CHEBI:74480"/>
        <dbReference type="EC" id="2.1.1.33"/>
    </reaction>
</comment>
<reference evidence="8 9" key="1">
    <citation type="submission" date="2018-12" db="EMBL/GenBank/DDBJ databases">
        <title>Complete genome sequence of Flaviflexus salsibiostraticola KCTC 33148.</title>
        <authorList>
            <person name="Bae J.-W."/>
        </authorList>
    </citation>
    <scope>NUCLEOTIDE SEQUENCE [LARGE SCALE GENOMIC DNA]</scope>
    <source>
        <strain evidence="8 9">KCTC 33148</strain>
    </source>
</reference>
<dbReference type="OrthoDB" id="9802090at2"/>
<evidence type="ECO:0000256" key="5">
    <source>
        <dbReference type="ARBA" id="ARBA00022691"/>
    </source>
</evidence>
<dbReference type="Pfam" id="PF02390">
    <property type="entry name" value="Methyltransf_4"/>
    <property type="match status" value="1"/>
</dbReference>
<dbReference type="EMBL" id="CP034438">
    <property type="protein sequence ID" value="AZN29505.1"/>
    <property type="molecule type" value="Genomic_DNA"/>
</dbReference>
<keyword evidence="4 7" id="KW-0808">Transferase</keyword>
<dbReference type="AlphaFoldDB" id="A0A3Q8WSV3"/>
<evidence type="ECO:0000256" key="6">
    <source>
        <dbReference type="ARBA" id="ARBA00022694"/>
    </source>
</evidence>
<feature type="binding site" evidence="7">
    <location>
        <position position="62"/>
    </location>
    <ligand>
        <name>S-adenosyl-L-methionine</name>
        <dbReference type="ChEBI" id="CHEBI:59789"/>
    </ligand>
</feature>
<dbReference type="GO" id="GO:0043527">
    <property type="term" value="C:tRNA methyltransferase complex"/>
    <property type="evidence" value="ECO:0007669"/>
    <property type="project" value="TreeGrafter"/>
</dbReference>
<keyword evidence="3 7" id="KW-0489">Methyltransferase</keyword>
<dbReference type="EC" id="2.1.1.33" evidence="7"/>
<organism evidence="8 9">
    <name type="scientific">Flaviflexus salsibiostraticola</name>
    <dbReference type="NCBI Taxonomy" id="1282737"/>
    <lineage>
        <taxon>Bacteria</taxon>
        <taxon>Bacillati</taxon>
        <taxon>Actinomycetota</taxon>
        <taxon>Actinomycetes</taxon>
        <taxon>Actinomycetales</taxon>
        <taxon>Actinomycetaceae</taxon>
        <taxon>Flaviflexus</taxon>
    </lineage>
</organism>
<evidence type="ECO:0000256" key="2">
    <source>
        <dbReference type="ARBA" id="ARBA00003015"/>
    </source>
</evidence>
<feature type="binding site" evidence="7">
    <location>
        <position position="138"/>
    </location>
    <ligand>
        <name>S-adenosyl-L-methionine</name>
        <dbReference type="ChEBI" id="CHEBI:59789"/>
    </ligand>
</feature>
<comment type="pathway">
    <text evidence="7">tRNA modification; N(7)-methylguanine-tRNA biosynthesis.</text>
</comment>
<evidence type="ECO:0000313" key="9">
    <source>
        <dbReference type="Proteomes" id="UP000270021"/>
    </source>
</evidence>
<dbReference type="RefSeq" id="WP_126039361.1">
    <property type="nucleotide sequence ID" value="NZ_CP034438.1"/>
</dbReference>
<comment type="similarity">
    <text evidence="7">Belongs to the class I-like SAM-binding methyltransferase superfamily. TrmB family.</text>
</comment>
<evidence type="ECO:0000256" key="1">
    <source>
        <dbReference type="ARBA" id="ARBA00000142"/>
    </source>
</evidence>
<dbReference type="PROSITE" id="PS51625">
    <property type="entry name" value="SAM_MT_TRMB"/>
    <property type="match status" value="1"/>
</dbReference>
<comment type="function">
    <text evidence="2 7">Catalyzes the formation of N(7)-methylguanine at position 46 (m7G46) in tRNA.</text>
</comment>
<dbReference type="NCBIfam" id="TIGR00091">
    <property type="entry name" value="tRNA (guanosine(46)-N7)-methyltransferase TrmB"/>
    <property type="match status" value="1"/>
</dbReference>
<sequence length="246" mass="27665">MSGYRRITSFVPRGGRIPDRQKRTLERHGDTYIIDAARDEYTLLEAPDLTASFGREAPLIVEIGAGAGDQVVAHAAQHPENNYLAFEVWWPGVASAVSRIVREGVTNVRLISADAVLALPLLFGSNPKPVEVWTFFPDPWPKARHHKRRMITPDFARIVADTLPEGGIWRLATDWDDYAWQMRDSIAAVPELINLHLGERIDDDDPAEAGISGGFAPRWEGRIITRFETRGLDEGRRIHDLEVRRG</sequence>
<feature type="binding site" evidence="7">
    <location>
        <position position="142"/>
    </location>
    <ligand>
        <name>substrate</name>
    </ligand>
</feature>
<dbReference type="InterPro" id="IPR003358">
    <property type="entry name" value="tRNA_(Gua-N-7)_MeTrfase_Trmb"/>
</dbReference>
<evidence type="ECO:0000313" key="8">
    <source>
        <dbReference type="EMBL" id="AZN29505.1"/>
    </source>
</evidence>
<keyword evidence="9" id="KW-1185">Reference proteome</keyword>
<name>A0A3Q8WSV3_9ACTO</name>
<keyword evidence="5 7" id="KW-0949">S-adenosyl-L-methionine</keyword>
<feature type="binding site" evidence="7">
    <location>
        <position position="87"/>
    </location>
    <ligand>
        <name>S-adenosyl-L-methionine</name>
        <dbReference type="ChEBI" id="CHEBI:59789"/>
    </ligand>
</feature>
<keyword evidence="6 7" id="KW-0819">tRNA processing</keyword>
<dbReference type="SUPFAM" id="SSF53335">
    <property type="entry name" value="S-adenosyl-L-methionine-dependent methyltransferases"/>
    <property type="match status" value="1"/>
</dbReference>
<evidence type="ECO:0000256" key="7">
    <source>
        <dbReference type="HAMAP-Rule" id="MF_01057"/>
    </source>
</evidence>
<feature type="binding site" evidence="7">
    <location>
        <position position="174"/>
    </location>
    <ligand>
        <name>substrate</name>
    </ligand>
</feature>
<protein>
    <recommendedName>
        <fullName evidence="7">tRNA (guanine-N(7)-)-methyltransferase</fullName>
        <ecNumber evidence="7">2.1.1.33</ecNumber>
    </recommendedName>
    <alternativeName>
        <fullName evidence="7">tRNA (guanine(46)-N(7))-methyltransferase</fullName>
    </alternativeName>
    <alternativeName>
        <fullName evidence="7">tRNA(m7G46)-methyltransferase</fullName>
    </alternativeName>
</protein>
<dbReference type="KEGG" id="fsl:EJO69_03675"/>
<dbReference type="Proteomes" id="UP000270021">
    <property type="component" value="Chromosome"/>
</dbReference>
<proteinExistence type="inferred from homology"/>
<dbReference type="GO" id="GO:0008176">
    <property type="term" value="F:tRNA (guanine(46)-N7)-methyltransferase activity"/>
    <property type="evidence" value="ECO:0007669"/>
    <property type="project" value="UniProtKB-UniRule"/>
</dbReference>
<dbReference type="PANTHER" id="PTHR23417:SF14">
    <property type="entry name" value="PENTACOTRIPEPTIDE-REPEAT REGION OF PRORP DOMAIN-CONTAINING PROTEIN"/>
    <property type="match status" value="1"/>
</dbReference>
<dbReference type="InterPro" id="IPR029063">
    <property type="entry name" value="SAM-dependent_MTases_sf"/>
</dbReference>